<evidence type="ECO:0000313" key="5">
    <source>
        <dbReference type="EMBL" id="AWT57168.1"/>
    </source>
</evidence>
<dbReference type="EMBL" id="CP027541">
    <property type="protein sequence ID" value="AWT57168.1"/>
    <property type="molecule type" value="Genomic_DNA"/>
</dbReference>
<dbReference type="PANTHER" id="PTHR43580:SF2">
    <property type="entry name" value="CYTOKINE-LIKE NUCLEAR FACTOR N-PAC"/>
    <property type="match status" value="1"/>
</dbReference>
<dbReference type="InterPro" id="IPR008927">
    <property type="entry name" value="6-PGluconate_DH-like_C_sf"/>
</dbReference>
<keyword evidence="2" id="KW-0560">Oxidoreductase</keyword>
<sequence length="292" mass="30234">MTTTPTVTVLGLGPMGQTLSRALLDAGHTVTVWNRTESKAQALRDRGALSAPTPAAAIAASDLALVNVVDHDAVDAILTAAGDAPAGRTVIGLSSDTPDRARRTAKLVGNVGGRYLDGAIMTPTDTIGTRGASILFAGPQSLFDEHRGVLDTLGQLTWVGEDHGRAAAFDMALLDLFWTSVGGFGHALMVARANGIEPSELMPHAHGIVGILSPIFTEVAQRVEDDRYSDASASVSSVASSVRHLIAASREAGVDAGLLEAFRGYVDATVAAGHGDDEISRIASEMTTLTRG</sequence>
<dbReference type="Pfam" id="PF03446">
    <property type="entry name" value="NAD_binding_2"/>
    <property type="match status" value="1"/>
</dbReference>
<evidence type="ECO:0000259" key="4">
    <source>
        <dbReference type="Pfam" id="PF21761"/>
    </source>
</evidence>
<reference evidence="5 6" key="1">
    <citation type="journal article" date="2013" name="Genome Announc.">
        <title>Draft genome sequence of MKD8, a conjugal recipient Mycobacterium smegmatis strain.</title>
        <authorList>
            <person name="Gray T.A."/>
            <person name="Palumbo M.J."/>
            <person name="Derbyshire K.M."/>
        </authorList>
    </citation>
    <scope>NUCLEOTIDE SEQUENCE [LARGE SCALE GENOMIC DNA]</scope>
    <source>
        <strain evidence="5 6">MKD8</strain>
    </source>
</reference>
<dbReference type="Gene3D" id="3.40.50.720">
    <property type="entry name" value="NAD(P)-binding Rossmann-like Domain"/>
    <property type="match status" value="1"/>
</dbReference>
<dbReference type="GO" id="GO:0050661">
    <property type="term" value="F:NADP binding"/>
    <property type="evidence" value="ECO:0007669"/>
    <property type="project" value="InterPro"/>
</dbReference>
<dbReference type="InterPro" id="IPR036291">
    <property type="entry name" value="NAD(P)-bd_dom_sf"/>
</dbReference>
<dbReference type="PIRSF" id="PIRSF000103">
    <property type="entry name" value="HIBADH"/>
    <property type="match status" value="1"/>
</dbReference>
<dbReference type="InterPro" id="IPR006115">
    <property type="entry name" value="6PGDH_NADP-bd"/>
</dbReference>
<dbReference type="PANTHER" id="PTHR43580">
    <property type="entry name" value="OXIDOREDUCTASE GLYR1-RELATED"/>
    <property type="match status" value="1"/>
</dbReference>
<comment type="similarity">
    <text evidence="1">Belongs to the HIBADH-related family.</text>
</comment>
<feature type="domain" description="6-phosphogluconate dehydrogenase NADP-binding" evidence="3">
    <location>
        <begin position="7"/>
        <end position="160"/>
    </location>
</feature>
<dbReference type="SUPFAM" id="SSF48179">
    <property type="entry name" value="6-phosphogluconate dehydrogenase C-terminal domain-like"/>
    <property type="match status" value="1"/>
</dbReference>
<dbReference type="InterPro" id="IPR015815">
    <property type="entry name" value="HIBADH-related"/>
</dbReference>
<dbReference type="AlphaFoldDB" id="A0A2U9PZK8"/>
<accession>A0A2U9PZK8</accession>
<dbReference type="GO" id="GO:0016491">
    <property type="term" value="F:oxidoreductase activity"/>
    <property type="evidence" value="ECO:0007669"/>
    <property type="project" value="UniProtKB-KW"/>
</dbReference>
<dbReference type="SUPFAM" id="SSF51735">
    <property type="entry name" value="NAD(P)-binding Rossmann-fold domains"/>
    <property type="match status" value="1"/>
</dbReference>
<evidence type="ECO:0000256" key="1">
    <source>
        <dbReference type="ARBA" id="ARBA00009080"/>
    </source>
</evidence>
<protein>
    <submittedName>
        <fullName evidence="5">6-phosphogluconate dehydrogenase, NAD-binding</fullName>
    </submittedName>
</protein>
<gene>
    <name evidence="5" type="ORF">D806_062320</name>
</gene>
<proteinExistence type="inferred from homology"/>
<dbReference type="Gene3D" id="1.10.1040.10">
    <property type="entry name" value="N-(1-d-carboxylethyl)-l-norvaline Dehydrogenase, domain 2"/>
    <property type="match status" value="1"/>
</dbReference>
<dbReference type="InterPro" id="IPR013328">
    <property type="entry name" value="6PGD_dom2"/>
</dbReference>
<feature type="domain" description="NADPH-dependent reductive aminase-like C-terminal" evidence="4">
    <location>
        <begin position="162"/>
        <end position="286"/>
    </location>
</feature>
<dbReference type="InterPro" id="IPR048666">
    <property type="entry name" value="RedAm-like_C"/>
</dbReference>
<dbReference type="Proteomes" id="UP000011200">
    <property type="component" value="Chromosome"/>
</dbReference>
<evidence type="ECO:0000313" key="6">
    <source>
        <dbReference type="Proteomes" id="UP000011200"/>
    </source>
</evidence>
<organism evidence="5 6">
    <name type="scientific">Mycolicibacterium smegmatis (strain MKD8)</name>
    <name type="common">Mycobacterium smegmatis</name>
    <dbReference type="NCBI Taxonomy" id="1214915"/>
    <lineage>
        <taxon>Bacteria</taxon>
        <taxon>Bacillati</taxon>
        <taxon>Actinomycetota</taxon>
        <taxon>Actinomycetes</taxon>
        <taxon>Mycobacteriales</taxon>
        <taxon>Mycobacteriaceae</taxon>
        <taxon>Mycolicibacterium</taxon>
    </lineage>
</organism>
<dbReference type="RefSeq" id="WP_036454008.1">
    <property type="nucleotide sequence ID" value="NZ_CP027541.1"/>
</dbReference>
<dbReference type="InterPro" id="IPR051265">
    <property type="entry name" value="HIBADH-related_NP60_sf"/>
</dbReference>
<evidence type="ECO:0000259" key="3">
    <source>
        <dbReference type="Pfam" id="PF03446"/>
    </source>
</evidence>
<reference evidence="6" key="2">
    <citation type="submission" date="2018-03" db="EMBL/GenBank/DDBJ databases">
        <authorList>
            <person name="Derbyshire K."/>
            <person name="Gray T.A."/>
            <person name="Champion M."/>
        </authorList>
    </citation>
    <scope>NUCLEOTIDE SEQUENCE [LARGE SCALE GENOMIC DNA]</scope>
    <source>
        <strain evidence="6">MKD8</strain>
    </source>
</reference>
<evidence type="ECO:0000256" key="2">
    <source>
        <dbReference type="ARBA" id="ARBA00023002"/>
    </source>
</evidence>
<name>A0A2U9PZK8_MYCSE</name>
<dbReference type="Pfam" id="PF21761">
    <property type="entry name" value="RedAm-like_C"/>
    <property type="match status" value="1"/>
</dbReference>